<gene>
    <name evidence="1" type="ORF">LY90DRAFT_669764</name>
</gene>
<dbReference type="EMBL" id="MCOG01000080">
    <property type="protein sequence ID" value="ORY55027.1"/>
    <property type="molecule type" value="Genomic_DNA"/>
</dbReference>
<evidence type="ECO:0000313" key="2">
    <source>
        <dbReference type="Proteomes" id="UP000193920"/>
    </source>
</evidence>
<name>A0A1Y2D751_9FUNG</name>
<accession>A0A1Y2D751</accession>
<dbReference type="Proteomes" id="UP000193920">
    <property type="component" value="Unassembled WGS sequence"/>
</dbReference>
<keyword evidence="2" id="KW-1185">Reference proteome</keyword>
<reference evidence="1 2" key="1">
    <citation type="submission" date="2016-08" db="EMBL/GenBank/DDBJ databases">
        <title>A Parts List for Fungal Cellulosomes Revealed by Comparative Genomics.</title>
        <authorList>
            <consortium name="DOE Joint Genome Institute"/>
            <person name="Haitjema C.H."/>
            <person name="Gilmore S.P."/>
            <person name="Henske J.K."/>
            <person name="Solomon K.V."/>
            <person name="De Groot R."/>
            <person name="Kuo A."/>
            <person name="Mondo S.J."/>
            <person name="Salamov A.A."/>
            <person name="Labutti K."/>
            <person name="Zhao Z."/>
            <person name="Chiniquy J."/>
            <person name="Barry K."/>
            <person name="Brewer H.M."/>
            <person name="Purvine S.O."/>
            <person name="Wright A.T."/>
            <person name="Boxma B."/>
            <person name="Van Alen T."/>
            <person name="Hackstein J.H."/>
            <person name="Baker S.E."/>
            <person name="Grigoriev I.V."/>
            <person name="O'Malley M.A."/>
        </authorList>
    </citation>
    <scope>NUCLEOTIDE SEQUENCE [LARGE SCALE GENOMIC DNA]</scope>
    <source>
        <strain evidence="1 2">G1</strain>
    </source>
</reference>
<organism evidence="1 2">
    <name type="scientific">Neocallimastix californiae</name>
    <dbReference type="NCBI Taxonomy" id="1754190"/>
    <lineage>
        <taxon>Eukaryota</taxon>
        <taxon>Fungi</taxon>
        <taxon>Fungi incertae sedis</taxon>
        <taxon>Chytridiomycota</taxon>
        <taxon>Chytridiomycota incertae sedis</taxon>
        <taxon>Neocallimastigomycetes</taxon>
        <taxon>Neocallimastigales</taxon>
        <taxon>Neocallimastigaceae</taxon>
        <taxon>Neocallimastix</taxon>
    </lineage>
</organism>
<protein>
    <submittedName>
        <fullName evidence="1">Uncharacterized protein</fullName>
    </submittedName>
</protein>
<comment type="caution">
    <text evidence="1">The sequence shown here is derived from an EMBL/GenBank/DDBJ whole genome shotgun (WGS) entry which is preliminary data.</text>
</comment>
<evidence type="ECO:0000313" key="1">
    <source>
        <dbReference type="EMBL" id="ORY55027.1"/>
    </source>
</evidence>
<dbReference type="AlphaFoldDB" id="A0A1Y2D751"/>
<proteinExistence type="predicted"/>
<sequence>MLKGNELIEKYKEYAETEEAYAVLFVKKHLNASKGNWVDILNTNVPGDWYMDDLEFQSVECELFKRKIHPVYPKKSSYMSDEDYYNICRAITWNTAHTDIAQQRRRGVKGLKFRISGKKVYGDEKIYTLSRRNFKKIKKTINDLRDDEWDYVLLQGIDSYGEYDDDSYKYSCNNKNFKNMIHDGLNDLYETYEKVCIDSCKIEITSVKRLN</sequence>